<organism evidence="1 2">
    <name type="scientific">Alternaria burnsii</name>
    <dbReference type="NCBI Taxonomy" id="1187904"/>
    <lineage>
        <taxon>Eukaryota</taxon>
        <taxon>Fungi</taxon>
        <taxon>Dikarya</taxon>
        <taxon>Ascomycota</taxon>
        <taxon>Pezizomycotina</taxon>
        <taxon>Dothideomycetes</taxon>
        <taxon>Pleosporomycetidae</taxon>
        <taxon>Pleosporales</taxon>
        <taxon>Pleosporineae</taxon>
        <taxon>Pleosporaceae</taxon>
        <taxon>Alternaria</taxon>
        <taxon>Alternaria sect. Alternaria</taxon>
    </lineage>
</organism>
<name>A0A8H7EIE0_9PLEO</name>
<reference evidence="1" key="1">
    <citation type="submission" date="2020-01" db="EMBL/GenBank/DDBJ databases">
        <authorList>
            <person name="Feng Z.H.Z."/>
        </authorList>
    </citation>
    <scope>NUCLEOTIDE SEQUENCE</scope>
    <source>
        <strain evidence="1">CBS107.38</strain>
    </source>
</reference>
<protein>
    <submittedName>
        <fullName evidence="1">Uncharacterized protein</fullName>
    </submittedName>
</protein>
<comment type="caution">
    <text evidence="1">The sequence shown here is derived from an EMBL/GenBank/DDBJ whole genome shotgun (WGS) entry which is preliminary data.</text>
</comment>
<dbReference type="PANTHER" id="PTHR37015:SF2">
    <property type="entry name" value="REVERSE TRANSCRIPTASE DOMAIN-CONTAINING PROTEIN"/>
    <property type="match status" value="1"/>
</dbReference>
<evidence type="ECO:0000313" key="1">
    <source>
        <dbReference type="EMBL" id="KAF7679908.1"/>
    </source>
</evidence>
<sequence>MPSSAITPIVRQAIKLRLKELEHTKQSFEQRYLLDAKQSEEPSVVRRIEGLLEGIENLDPKFDKQNGNWTSETTKRCIEQARDGGIVTENKLLKLEKGLLDQLTRFRNRMEVSCLHSRLIREALDAETDMAVEDDFDVIDDDREDALKDFEGTCSQQTTVDSSSINEYLSGLFAGEEDHLQAIRNGMRAYGSDLSNGNIEVDQETLK</sequence>
<accession>A0A8H7EIE0</accession>
<keyword evidence="2" id="KW-1185">Reference proteome</keyword>
<dbReference type="EMBL" id="JAAABM010000002">
    <property type="protein sequence ID" value="KAF7679908.1"/>
    <property type="molecule type" value="Genomic_DNA"/>
</dbReference>
<dbReference type="RefSeq" id="XP_038789898.1">
    <property type="nucleotide sequence ID" value="XM_038926606.1"/>
</dbReference>
<dbReference type="GeneID" id="62199784"/>
<dbReference type="AlphaFoldDB" id="A0A8H7EIE0"/>
<gene>
    <name evidence="1" type="ORF">GT037_001559</name>
</gene>
<dbReference type="PANTHER" id="PTHR37015">
    <property type="entry name" value="REVERSE TRANSCRIPTASE DOMAIN-CONTAINING PROTEIN"/>
    <property type="match status" value="1"/>
</dbReference>
<proteinExistence type="predicted"/>
<reference evidence="1" key="2">
    <citation type="submission" date="2020-08" db="EMBL/GenBank/DDBJ databases">
        <title>Draft Genome Sequence of Cumin Blight Pathogen Alternaria burnsii.</title>
        <authorList>
            <person name="Feng Z."/>
        </authorList>
    </citation>
    <scope>NUCLEOTIDE SEQUENCE</scope>
    <source>
        <strain evidence="1">CBS107.38</strain>
    </source>
</reference>
<evidence type="ECO:0000313" key="2">
    <source>
        <dbReference type="Proteomes" id="UP000596902"/>
    </source>
</evidence>
<dbReference type="Proteomes" id="UP000596902">
    <property type="component" value="Unassembled WGS sequence"/>
</dbReference>